<dbReference type="SUPFAM" id="SSF52540">
    <property type="entry name" value="P-loop containing nucleoside triphosphate hydrolases"/>
    <property type="match status" value="1"/>
</dbReference>
<dbReference type="InterPro" id="IPR026634">
    <property type="entry name" value="TPST-like"/>
</dbReference>
<dbReference type="Gene3D" id="3.40.50.300">
    <property type="entry name" value="P-loop containing nucleotide triphosphate hydrolases"/>
    <property type="match status" value="1"/>
</dbReference>
<dbReference type="PANTHER" id="PTHR12788:SF10">
    <property type="entry name" value="PROTEIN-TYROSINE SULFOTRANSFERASE"/>
    <property type="match status" value="1"/>
</dbReference>
<dbReference type="InterPro" id="IPR027417">
    <property type="entry name" value="P-loop_NTPase"/>
</dbReference>
<dbReference type="Pfam" id="PF13469">
    <property type="entry name" value="Sulfotransfer_3"/>
    <property type="match status" value="1"/>
</dbReference>
<accession>W4L921</accession>
<evidence type="ECO:0000256" key="1">
    <source>
        <dbReference type="ARBA" id="ARBA00022679"/>
    </source>
</evidence>
<evidence type="ECO:0000313" key="3">
    <source>
        <dbReference type="Proteomes" id="UP000019141"/>
    </source>
</evidence>
<evidence type="ECO:0008006" key="4">
    <source>
        <dbReference type="Google" id="ProtNLM"/>
    </source>
</evidence>
<keyword evidence="3" id="KW-1185">Reference proteome</keyword>
<dbReference type="PANTHER" id="PTHR12788">
    <property type="entry name" value="PROTEIN-TYROSINE SULFOTRANSFERASE 2"/>
    <property type="match status" value="1"/>
</dbReference>
<dbReference type="PATRIC" id="fig|1429438.4.peg.7056"/>
<proteinExistence type="predicted"/>
<sequence>MSQPECRPIFIIGCPRSGTTLLRLMLDSHPHISCGPESHFLTDLASLVDRHGERIGRFGVDKDQWYEKTAHFFHTFHMAYAQQRGKRRWAEKTPKYTRHLALINQLFPDCQLIHMIRNGRDVVSSYHKRWGYLSAVKTAAYRWREYITLARDFGQALPKDRYFELRYEDLVSDTEMTLRGMFEFLQEPWVPDVLHYQDAPHDVNDLYATSTQAFRNDSPGAVYTSRIDKGIDPFLKTVMRIGSGRLLQELGY</sequence>
<dbReference type="GO" id="GO:0008476">
    <property type="term" value="F:protein-tyrosine sulfotransferase activity"/>
    <property type="evidence" value="ECO:0007669"/>
    <property type="project" value="InterPro"/>
</dbReference>
<evidence type="ECO:0000313" key="2">
    <source>
        <dbReference type="EMBL" id="ETW93816.1"/>
    </source>
</evidence>
<organism evidence="2 3">
    <name type="scientific">Entotheonella factor</name>
    <dbReference type="NCBI Taxonomy" id="1429438"/>
    <lineage>
        <taxon>Bacteria</taxon>
        <taxon>Pseudomonadati</taxon>
        <taxon>Nitrospinota/Tectimicrobiota group</taxon>
        <taxon>Candidatus Tectimicrobiota</taxon>
        <taxon>Candidatus Entotheonellia</taxon>
        <taxon>Candidatus Entotheonellales</taxon>
        <taxon>Candidatus Entotheonellaceae</taxon>
        <taxon>Candidatus Entotheonella</taxon>
    </lineage>
</organism>
<keyword evidence="1" id="KW-0808">Transferase</keyword>
<reference evidence="2 3" key="1">
    <citation type="journal article" date="2014" name="Nature">
        <title>An environmental bacterial taxon with a large and distinct metabolic repertoire.</title>
        <authorList>
            <person name="Wilson M.C."/>
            <person name="Mori T."/>
            <person name="Ruckert C."/>
            <person name="Uria A.R."/>
            <person name="Helf M.J."/>
            <person name="Takada K."/>
            <person name="Gernert C."/>
            <person name="Steffens U.A."/>
            <person name="Heycke N."/>
            <person name="Schmitt S."/>
            <person name="Rinke C."/>
            <person name="Helfrich E.J."/>
            <person name="Brachmann A.O."/>
            <person name="Gurgui C."/>
            <person name="Wakimoto T."/>
            <person name="Kracht M."/>
            <person name="Crusemann M."/>
            <person name="Hentschel U."/>
            <person name="Abe I."/>
            <person name="Matsunaga S."/>
            <person name="Kalinowski J."/>
            <person name="Takeyama H."/>
            <person name="Piel J."/>
        </authorList>
    </citation>
    <scope>NUCLEOTIDE SEQUENCE [LARGE SCALE GENOMIC DNA]</scope>
    <source>
        <strain evidence="3">TSY1</strain>
    </source>
</reference>
<gene>
    <name evidence="2" type="ORF">ETSY1_37590</name>
</gene>
<dbReference type="EMBL" id="AZHW01001169">
    <property type="protein sequence ID" value="ETW93816.1"/>
    <property type="molecule type" value="Genomic_DNA"/>
</dbReference>
<dbReference type="Proteomes" id="UP000019141">
    <property type="component" value="Unassembled WGS sequence"/>
</dbReference>
<dbReference type="AlphaFoldDB" id="W4L921"/>
<comment type="caution">
    <text evidence="2">The sequence shown here is derived from an EMBL/GenBank/DDBJ whole genome shotgun (WGS) entry which is preliminary data.</text>
</comment>
<protein>
    <recommendedName>
        <fullName evidence="4">Sulfotransferase</fullName>
    </recommendedName>
</protein>
<dbReference type="HOGENOM" id="CLU_046916_1_2_7"/>
<name>W4L921_ENTF1</name>